<feature type="binding site" evidence="11">
    <location>
        <begin position="404"/>
        <end position="406"/>
    </location>
    <ligand>
        <name>L-glutamate</name>
        <dbReference type="ChEBI" id="CHEBI:29985"/>
    </ligand>
</feature>
<evidence type="ECO:0000256" key="8">
    <source>
        <dbReference type="ARBA" id="ARBA00023315"/>
    </source>
</evidence>
<organism evidence="14 15">
    <name type="scientific">Podospora australis</name>
    <dbReference type="NCBI Taxonomy" id="1536484"/>
    <lineage>
        <taxon>Eukaryota</taxon>
        <taxon>Fungi</taxon>
        <taxon>Dikarya</taxon>
        <taxon>Ascomycota</taxon>
        <taxon>Pezizomycotina</taxon>
        <taxon>Sordariomycetes</taxon>
        <taxon>Sordariomycetidae</taxon>
        <taxon>Sordariales</taxon>
        <taxon>Podosporaceae</taxon>
        <taxon>Podospora</taxon>
    </lineage>
</organism>
<evidence type="ECO:0000256" key="7">
    <source>
        <dbReference type="ARBA" id="ARBA00023180"/>
    </source>
</evidence>
<dbReference type="SUPFAM" id="SSF56235">
    <property type="entry name" value="N-terminal nucleophile aminohydrolases (Ntn hydrolases)"/>
    <property type="match status" value="1"/>
</dbReference>
<dbReference type="Proteomes" id="UP001302126">
    <property type="component" value="Unassembled WGS sequence"/>
</dbReference>
<evidence type="ECO:0000313" key="14">
    <source>
        <dbReference type="EMBL" id="KAK4190205.1"/>
    </source>
</evidence>
<evidence type="ECO:0000256" key="12">
    <source>
        <dbReference type="RuleBase" id="RU368068"/>
    </source>
</evidence>
<dbReference type="InterPro" id="IPR043138">
    <property type="entry name" value="GGT_lsub"/>
</dbReference>
<proteinExistence type="inferred from homology"/>
<dbReference type="GO" id="GO:0006508">
    <property type="term" value="P:proteolysis"/>
    <property type="evidence" value="ECO:0007669"/>
    <property type="project" value="UniProtKB-KW"/>
</dbReference>
<evidence type="ECO:0000256" key="9">
    <source>
        <dbReference type="ARBA" id="ARBA00047417"/>
    </source>
</evidence>
<dbReference type="Gene3D" id="1.10.246.130">
    <property type="match status" value="1"/>
</dbReference>
<comment type="catalytic activity">
    <reaction evidence="1 12">
        <text>an S-substituted glutathione + H2O = an S-substituted L-cysteinylglycine + L-glutamate</text>
        <dbReference type="Rhea" id="RHEA:59468"/>
        <dbReference type="ChEBI" id="CHEBI:15377"/>
        <dbReference type="ChEBI" id="CHEBI:29985"/>
        <dbReference type="ChEBI" id="CHEBI:90779"/>
        <dbReference type="ChEBI" id="CHEBI:143103"/>
        <dbReference type="EC" id="3.4.19.13"/>
    </reaction>
</comment>
<dbReference type="GO" id="GO:0005886">
    <property type="term" value="C:plasma membrane"/>
    <property type="evidence" value="ECO:0007669"/>
    <property type="project" value="TreeGrafter"/>
</dbReference>
<dbReference type="FunFam" id="1.10.246.130:FF:000005">
    <property type="entry name" value="Gamma-glutamyltranspeptidase 1, putative"/>
    <property type="match status" value="1"/>
</dbReference>
<dbReference type="GO" id="GO:0103068">
    <property type="term" value="F:leukotriene C4 gamma-glutamyl transferase activity"/>
    <property type="evidence" value="ECO:0007669"/>
    <property type="project" value="UniProtKB-EC"/>
</dbReference>
<dbReference type="NCBIfam" id="TIGR00066">
    <property type="entry name" value="g_glut_trans"/>
    <property type="match status" value="1"/>
</dbReference>
<dbReference type="InterPro" id="IPR043137">
    <property type="entry name" value="GGT_ssub_C"/>
</dbReference>
<reference evidence="14" key="2">
    <citation type="submission" date="2023-05" db="EMBL/GenBank/DDBJ databases">
        <authorList>
            <consortium name="Lawrence Berkeley National Laboratory"/>
            <person name="Steindorff A."/>
            <person name="Hensen N."/>
            <person name="Bonometti L."/>
            <person name="Westerberg I."/>
            <person name="Brannstrom I.O."/>
            <person name="Guillou S."/>
            <person name="Cros-Aarteil S."/>
            <person name="Calhoun S."/>
            <person name="Haridas S."/>
            <person name="Kuo A."/>
            <person name="Mondo S."/>
            <person name="Pangilinan J."/>
            <person name="Riley R."/>
            <person name="Labutti K."/>
            <person name="Andreopoulos B."/>
            <person name="Lipzen A."/>
            <person name="Chen C."/>
            <person name="Yanf M."/>
            <person name="Daum C."/>
            <person name="Ng V."/>
            <person name="Clum A."/>
            <person name="Ohm R."/>
            <person name="Martin F."/>
            <person name="Silar P."/>
            <person name="Natvig D."/>
            <person name="Lalanne C."/>
            <person name="Gautier V."/>
            <person name="Ament-Velasquez S.L."/>
            <person name="Kruys A."/>
            <person name="Hutchinson M.I."/>
            <person name="Powell A.J."/>
            <person name="Barry K."/>
            <person name="Miller A.N."/>
            <person name="Grigoriev I.V."/>
            <person name="Debuchy R."/>
            <person name="Gladieux P."/>
            <person name="Thoren M.H."/>
            <person name="Johannesson H."/>
        </authorList>
    </citation>
    <scope>NUCLEOTIDE SEQUENCE</scope>
    <source>
        <strain evidence="14">PSN309</strain>
    </source>
</reference>
<dbReference type="InterPro" id="IPR029055">
    <property type="entry name" value="Ntn_hydrolases_N"/>
</dbReference>
<feature type="active site" description="Nucleophile" evidence="10">
    <location>
        <position position="386"/>
    </location>
</feature>
<comment type="similarity">
    <text evidence="3">Belongs to the gamma-glutamyltransferase family.</text>
</comment>
<evidence type="ECO:0000256" key="4">
    <source>
        <dbReference type="ARBA" id="ARBA00022670"/>
    </source>
</evidence>
<dbReference type="GO" id="GO:0036374">
    <property type="term" value="F:glutathione hydrolase activity"/>
    <property type="evidence" value="ECO:0007669"/>
    <property type="project" value="UniProtKB-UniRule"/>
</dbReference>
<comment type="caution">
    <text evidence="14">The sequence shown here is derived from an EMBL/GenBank/DDBJ whole genome shotgun (WGS) entry which is preliminary data.</text>
</comment>
<gene>
    <name evidence="14" type="ORF">QBC35DRAFT_95763</name>
</gene>
<evidence type="ECO:0000256" key="5">
    <source>
        <dbReference type="ARBA" id="ARBA00022679"/>
    </source>
</evidence>
<evidence type="ECO:0000256" key="1">
    <source>
        <dbReference type="ARBA" id="ARBA00001049"/>
    </source>
</evidence>
<dbReference type="Pfam" id="PF01019">
    <property type="entry name" value="G_glu_transpept"/>
    <property type="match status" value="1"/>
</dbReference>
<keyword evidence="5 12" id="KW-0808">Transferase</keyword>
<dbReference type="PANTHER" id="PTHR11686:SF62">
    <property type="entry name" value="GLUTATHIONE HYDROLASE"/>
    <property type="match status" value="1"/>
</dbReference>
<comment type="catalytic activity">
    <reaction evidence="2 12">
        <text>glutathione + H2O = L-cysteinylglycine + L-glutamate</text>
        <dbReference type="Rhea" id="RHEA:28807"/>
        <dbReference type="ChEBI" id="CHEBI:15377"/>
        <dbReference type="ChEBI" id="CHEBI:29985"/>
        <dbReference type="ChEBI" id="CHEBI:57925"/>
        <dbReference type="ChEBI" id="CHEBI:61694"/>
        <dbReference type="EC" id="3.4.19.13"/>
    </reaction>
</comment>
<feature type="binding site" evidence="11">
    <location>
        <position position="480"/>
    </location>
    <ligand>
        <name>L-glutamate</name>
        <dbReference type="ChEBI" id="CHEBI:29985"/>
    </ligand>
</feature>
<evidence type="ECO:0000256" key="13">
    <source>
        <dbReference type="SAM" id="SignalP"/>
    </source>
</evidence>
<comment type="function">
    <text evidence="12">Cleaves the gamma-glutamyl peptide bond of glutathione and glutathione conjugates.</text>
</comment>
<dbReference type="AlphaFoldDB" id="A0AAN6WZM5"/>
<keyword evidence="7" id="KW-0325">Glycoprotein</keyword>
<keyword evidence="4" id="KW-0645">Protease</keyword>
<dbReference type="EC" id="3.4.19.13" evidence="12"/>
<dbReference type="PANTHER" id="PTHR11686">
    <property type="entry name" value="GAMMA GLUTAMYL TRANSPEPTIDASE"/>
    <property type="match status" value="1"/>
</dbReference>
<evidence type="ECO:0000256" key="11">
    <source>
        <dbReference type="PIRSR" id="PIRSR600101-2"/>
    </source>
</evidence>
<dbReference type="PRINTS" id="PR01210">
    <property type="entry name" value="GGTRANSPTASE"/>
</dbReference>
<accession>A0AAN6WZM5</accession>
<evidence type="ECO:0000256" key="10">
    <source>
        <dbReference type="PIRSR" id="PIRSR600101-1"/>
    </source>
</evidence>
<dbReference type="Gene3D" id="3.60.20.40">
    <property type="match status" value="1"/>
</dbReference>
<protein>
    <recommendedName>
        <fullName evidence="12">Glutathione hydrolase</fullName>
        <ecNumber evidence="12">2.3.2.2</ecNumber>
        <ecNumber evidence="12">3.4.19.13</ecNumber>
    </recommendedName>
    <alternativeName>
        <fullName evidence="12">Gamma-glutamyltransferase</fullName>
    </alternativeName>
    <alternativeName>
        <fullName evidence="12">Gamma-glutamyltranspeptidase</fullName>
    </alternativeName>
</protein>
<feature type="chain" id="PRO_5042999990" description="Glutathione hydrolase" evidence="13">
    <location>
        <begin position="24"/>
        <end position="578"/>
    </location>
</feature>
<dbReference type="InterPro" id="IPR000101">
    <property type="entry name" value="GGT_peptidase"/>
</dbReference>
<evidence type="ECO:0000256" key="3">
    <source>
        <dbReference type="ARBA" id="ARBA00009381"/>
    </source>
</evidence>
<sequence>MYRSPASVWTLSLLASLICPSLAVPAPYRNQEQCVLSSKHNVTAGSKGAVACETDICSKVGIETIAAGGSAADAMVSTTLCVGVVGMYHSGIGGGGFMLVRDELGRYETIDFRETAPAAASRDMYSDNRTASTLGGLAVGVPGELRGLEYLHRKYGSLPWKSVVMPSVHIAREGFKVNADLVRYMASANTDGFLVNDPVWAQDFAPNGTLLQLGDLISRKRYADTLEKIANEGIDVFYQGEIAKSIIKTIKKANGTMTLSDLSNYEVQLKDPLSIKFRDFNLYTTQAPSSGAVMLNILKTMEKFPVEDLQNKNLTAHRLVEAMKFAYGARQELGDPDFIRNLTSYQKAMISDEKALQIRNLIFDNMTQAVEMYNPQGLYAVDSPGTSHLVTSDRTGMTVTSTTTVNLLFGSKLMTPDTGIILNNEMDDFSQPGRRNSFGYEPSPANFIAPFKRPLSSITPLIVEHASNGTLFFATGAAGGSRIISATMQVAWNIISGNVNSMYGAIAAPRLHHQLMPDVLNVETGYDAGAFASLQAKKHNVTWIAPGQSAAQGLLRFWNGTFQAVGETRQLNSGGYTV</sequence>
<evidence type="ECO:0000256" key="6">
    <source>
        <dbReference type="ARBA" id="ARBA00022801"/>
    </source>
</evidence>
<dbReference type="EC" id="2.3.2.2" evidence="12"/>
<comment type="catalytic activity">
    <reaction evidence="9 12">
        <text>an N-terminal (5-L-glutamyl)-[peptide] + an alpha-amino acid = 5-L-glutamyl amino acid + an N-terminal L-alpha-aminoacyl-[peptide]</text>
        <dbReference type="Rhea" id="RHEA:23904"/>
        <dbReference type="Rhea" id="RHEA-COMP:9780"/>
        <dbReference type="Rhea" id="RHEA-COMP:9795"/>
        <dbReference type="ChEBI" id="CHEBI:77644"/>
        <dbReference type="ChEBI" id="CHEBI:78597"/>
        <dbReference type="ChEBI" id="CHEBI:78599"/>
        <dbReference type="ChEBI" id="CHEBI:78608"/>
        <dbReference type="EC" id="2.3.2.2"/>
    </reaction>
</comment>
<keyword evidence="8 12" id="KW-0012">Acyltransferase</keyword>
<feature type="binding site" evidence="11">
    <location>
        <begin position="456"/>
        <end position="457"/>
    </location>
    <ligand>
        <name>L-glutamate</name>
        <dbReference type="ChEBI" id="CHEBI:29985"/>
    </ligand>
</feature>
<feature type="binding site" evidence="11">
    <location>
        <position position="428"/>
    </location>
    <ligand>
        <name>L-glutamate</name>
        <dbReference type="ChEBI" id="CHEBI:29985"/>
    </ligand>
</feature>
<feature type="binding site" evidence="11">
    <location>
        <position position="113"/>
    </location>
    <ligand>
        <name>L-glutamate</name>
        <dbReference type="ChEBI" id="CHEBI:29985"/>
    </ligand>
</feature>
<evidence type="ECO:0000256" key="2">
    <source>
        <dbReference type="ARBA" id="ARBA00001089"/>
    </source>
</evidence>
<keyword evidence="13" id="KW-0732">Signal</keyword>
<dbReference type="GO" id="GO:0006751">
    <property type="term" value="P:glutathione catabolic process"/>
    <property type="evidence" value="ECO:0007669"/>
    <property type="project" value="UniProtKB-UniRule"/>
</dbReference>
<reference evidence="14" key="1">
    <citation type="journal article" date="2023" name="Mol. Phylogenet. Evol.">
        <title>Genome-scale phylogeny and comparative genomics of the fungal order Sordariales.</title>
        <authorList>
            <person name="Hensen N."/>
            <person name="Bonometti L."/>
            <person name="Westerberg I."/>
            <person name="Brannstrom I.O."/>
            <person name="Guillou S."/>
            <person name="Cros-Aarteil S."/>
            <person name="Calhoun S."/>
            <person name="Haridas S."/>
            <person name="Kuo A."/>
            <person name="Mondo S."/>
            <person name="Pangilinan J."/>
            <person name="Riley R."/>
            <person name="LaButti K."/>
            <person name="Andreopoulos B."/>
            <person name="Lipzen A."/>
            <person name="Chen C."/>
            <person name="Yan M."/>
            <person name="Daum C."/>
            <person name="Ng V."/>
            <person name="Clum A."/>
            <person name="Steindorff A."/>
            <person name="Ohm R.A."/>
            <person name="Martin F."/>
            <person name="Silar P."/>
            <person name="Natvig D.O."/>
            <person name="Lalanne C."/>
            <person name="Gautier V."/>
            <person name="Ament-Velasquez S.L."/>
            <person name="Kruys A."/>
            <person name="Hutchinson M.I."/>
            <person name="Powell A.J."/>
            <person name="Barry K."/>
            <person name="Miller A.N."/>
            <person name="Grigoriev I.V."/>
            <person name="Debuchy R."/>
            <person name="Gladieux P."/>
            <person name="Hiltunen Thoren M."/>
            <person name="Johannesson H."/>
        </authorList>
    </citation>
    <scope>NUCLEOTIDE SEQUENCE</scope>
    <source>
        <strain evidence="14">PSN309</strain>
    </source>
</reference>
<name>A0AAN6WZM5_9PEZI</name>
<dbReference type="FunFam" id="3.60.20.40:FF:000008">
    <property type="entry name" value="Gamma-glutamyltranspeptidase (Eurofung)"/>
    <property type="match status" value="1"/>
</dbReference>
<keyword evidence="6 12" id="KW-0378">Hydrolase</keyword>
<comment type="pathway">
    <text evidence="12">Sulfur metabolism; glutathione metabolism.</text>
</comment>
<keyword evidence="15" id="KW-1185">Reference proteome</keyword>
<feature type="signal peptide" evidence="13">
    <location>
        <begin position="1"/>
        <end position="23"/>
    </location>
</feature>
<dbReference type="EMBL" id="MU864368">
    <property type="protein sequence ID" value="KAK4190205.1"/>
    <property type="molecule type" value="Genomic_DNA"/>
</dbReference>
<evidence type="ECO:0000313" key="15">
    <source>
        <dbReference type="Proteomes" id="UP001302126"/>
    </source>
</evidence>